<dbReference type="Proteomes" id="UP000026960">
    <property type="component" value="Chromosome 4"/>
</dbReference>
<proteinExistence type="predicted"/>
<feature type="compositionally biased region" description="Polar residues" evidence="1">
    <location>
        <begin position="104"/>
        <end position="120"/>
    </location>
</feature>
<accession>A0A0D3FSL9</accession>
<feature type="region of interest" description="Disordered" evidence="1">
    <location>
        <begin position="1"/>
        <end position="25"/>
    </location>
</feature>
<feature type="compositionally biased region" description="Gly residues" evidence="1">
    <location>
        <begin position="124"/>
        <end position="135"/>
    </location>
</feature>
<reference evidence="2" key="2">
    <citation type="submission" date="2015-03" db="UniProtKB">
        <authorList>
            <consortium name="EnsemblPlants"/>
        </authorList>
    </citation>
    <scope>IDENTIFICATION</scope>
</reference>
<evidence type="ECO:0000313" key="3">
    <source>
        <dbReference type="Proteomes" id="UP000026960"/>
    </source>
</evidence>
<evidence type="ECO:0000256" key="1">
    <source>
        <dbReference type="SAM" id="MobiDB-lite"/>
    </source>
</evidence>
<dbReference type="HOGENOM" id="CLU_1828263_0_0_1"/>
<reference evidence="2" key="1">
    <citation type="journal article" date="2009" name="Rice">
        <title>De Novo Next Generation Sequencing of Plant Genomes.</title>
        <authorList>
            <person name="Rounsley S."/>
            <person name="Marri P.R."/>
            <person name="Yu Y."/>
            <person name="He R."/>
            <person name="Sisneros N."/>
            <person name="Goicoechea J.L."/>
            <person name="Lee S.J."/>
            <person name="Angelova A."/>
            <person name="Kudrna D."/>
            <person name="Luo M."/>
            <person name="Affourtit J."/>
            <person name="Desany B."/>
            <person name="Knight J."/>
            <person name="Niazi F."/>
            <person name="Egholm M."/>
            <person name="Wing R.A."/>
        </authorList>
    </citation>
    <scope>NUCLEOTIDE SEQUENCE [LARGE SCALE GENOMIC DNA]</scope>
    <source>
        <strain evidence="2">cv. IRGC 105608</strain>
    </source>
</reference>
<feature type="region of interest" description="Disordered" evidence="1">
    <location>
        <begin position="100"/>
        <end position="141"/>
    </location>
</feature>
<name>A0A0D3FSL9_9ORYZ</name>
<feature type="compositionally biased region" description="Basic residues" evidence="1">
    <location>
        <begin position="1"/>
        <end position="14"/>
    </location>
</feature>
<dbReference type="AlphaFoldDB" id="A0A0D3FSL9"/>
<dbReference type="PaxDb" id="65489-OBART04G02790.1"/>
<sequence length="141" mass="15353">MGRRYRHHGSHRSKTAVFGNNDSEDLVEKLRPSQRSMPSKPRLPYCWLSLPLPTVAGFPSPFGNDLDKDWSCSFNNDQIGVSWPSYPTSHERPPLVAAYHGSGRRSSISQMGRFARTSSLGGRQDVGGGEVGPLGGSPSSP</sequence>
<protein>
    <submittedName>
        <fullName evidence="2">Uncharacterized protein</fullName>
    </submittedName>
</protein>
<dbReference type="EnsemblPlants" id="OBART04G02790.1">
    <property type="protein sequence ID" value="OBART04G02790.1"/>
    <property type="gene ID" value="OBART04G02790"/>
</dbReference>
<dbReference type="Gramene" id="OBART04G02790.1">
    <property type="protein sequence ID" value="OBART04G02790.1"/>
    <property type="gene ID" value="OBART04G02790"/>
</dbReference>
<keyword evidence="3" id="KW-1185">Reference proteome</keyword>
<evidence type="ECO:0000313" key="2">
    <source>
        <dbReference type="EnsemblPlants" id="OBART04G02790.1"/>
    </source>
</evidence>
<organism evidence="2">
    <name type="scientific">Oryza barthii</name>
    <dbReference type="NCBI Taxonomy" id="65489"/>
    <lineage>
        <taxon>Eukaryota</taxon>
        <taxon>Viridiplantae</taxon>
        <taxon>Streptophyta</taxon>
        <taxon>Embryophyta</taxon>
        <taxon>Tracheophyta</taxon>
        <taxon>Spermatophyta</taxon>
        <taxon>Magnoliopsida</taxon>
        <taxon>Liliopsida</taxon>
        <taxon>Poales</taxon>
        <taxon>Poaceae</taxon>
        <taxon>BOP clade</taxon>
        <taxon>Oryzoideae</taxon>
        <taxon>Oryzeae</taxon>
        <taxon>Oryzinae</taxon>
        <taxon>Oryza</taxon>
    </lineage>
</organism>